<gene>
    <name evidence="11" type="ORF">WJX72_011540</name>
</gene>
<dbReference type="PANTHER" id="PTHR43634">
    <property type="entry name" value="OW CONDUCTANCE MECHANOSENSITIVE CHANNEL"/>
    <property type="match status" value="1"/>
</dbReference>
<dbReference type="Gene3D" id="1.10.287.1260">
    <property type="match status" value="1"/>
</dbReference>
<proteinExistence type="inferred from homology"/>
<comment type="subcellular location">
    <subcellularLocation>
        <location evidence="1">Cell membrane</location>
        <topology evidence="1">Multi-pass membrane protein</topology>
    </subcellularLocation>
</comment>
<evidence type="ECO:0000313" key="11">
    <source>
        <dbReference type="EMBL" id="KAK9811871.1"/>
    </source>
</evidence>
<feature type="domain" description="Mechanosensitive ion channel MscS" evidence="8">
    <location>
        <begin position="164"/>
        <end position="235"/>
    </location>
</feature>
<reference evidence="11 12" key="1">
    <citation type="journal article" date="2024" name="Nat. Commun.">
        <title>Phylogenomics reveals the evolutionary origins of lichenization in chlorophyte algae.</title>
        <authorList>
            <person name="Puginier C."/>
            <person name="Libourel C."/>
            <person name="Otte J."/>
            <person name="Skaloud P."/>
            <person name="Haon M."/>
            <person name="Grisel S."/>
            <person name="Petersen M."/>
            <person name="Berrin J.G."/>
            <person name="Delaux P.M."/>
            <person name="Dal Grande F."/>
            <person name="Keller J."/>
        </authorList>
    </citation>
    <scope>NUCLEOTIDE SEQUENCE [LARGE SCALE GENOMIC DNA]</scope>
    <source>
        <strain evidence="11 12">SAG 2043</strain>
    </source>
</reference>
<dbReference type="Pfam" id="PF21088">
    <property type="entry name" value="MS_channel_1st"/>
    <property type="match status" value="1"/>
</dbReference>
<feature type="domain" description="Mechanosensitive ion channel protein 2/3 C-terminal" evidence="10">
    <location>
        <begin position="240"/>
        <end position="320"/>
    </location>
</feature>
<feature type="transmembrane region" description="Helical" evidence="7">
    <location>
        <begin position="68"/>
        <end position="90"/>
    </location>
</feature>
<keyword evidence="3" id="KW-1003">Cell membrane</keyword>
<evidence type="ECO:0000259" key="9">
    <source>
        <dbReference type="Pfam" id="PF21088"/>
    </source>
</evidence>
<dbReference type="AlphaFoldDB" id="A0AAW1PEK2"/>
<keyword evidence="4 7" id="KW-0812">Transmembrane</keyword>
<dbReference type="SUPFAM" id="SSF50182">
    <property type="entry name" value="Sm-like ribonucleoproteins"/>
    <property type="match status" value="1"/>
</dbReference>
<evidence type="ECO:0000256" key="6">
    <source>
        <dbReference type="ARBA" id="ARBA00023136"/>
    </source>
</evidence>
<dbReference type="Proteomes" id="UP001489004">
    <property type="component" value="Unassembled WGS sequence"/>
</dbReference>
<dbReference type="InterPro" id="IPR049142">
    <property type="entry name" value="MS_channel_1st"/>
</dbReference>
<dbReference type="InterPro" id="IPR010920">
    <property type="entry name" value="LSM_dom_sf"/>
</dbReference>
<accession>A0AAW1PEK2</accession>
<dbReference type="GO" id="GO:0055085">
    <property type="term" value="P:transmembrane transport"/>
    <property type="evidence" value="ECO:0007669"/>
    <property type="project" value="InterPro"/>
</dbReference>
<evidence type="ECO:0000313" key="12">
    <source>
        <dbReference type="Proteomes" id="UP001489004"/>
    </source>
</evidence>
<dbReference type="Pfam" id="PF24956">
    <property type="entry name" value="Msl2-3_C"/>
    <property type="match status" value="1"/>
</dbReference>
<dbReference type="GO" id="GO:0005886">
    <property type="term" value="C:plasma membrane"/>
    <property type="evidence" value="ECO:0007669"/>
    <property type="project" value="UniProtKB-SubCell"/>
</dbReference>
<dbReference type="InterPro" id="IPR011066">
    <property type="entry name" value="MscS_channel_C_sf"/>
</dbReference>
<dbReference type="InterPro" id="IPR045042">
    <property type="entry name" value="YnaI-like"/>
</dbReference>
<evidence type="ECO:0000256" key="2">
    <source>
        <dbReference type="ARBA" id="ARBA00008017"/>
    </source>
</evidence>
<dbReference type="InterPro" id="IPR006685">
    <property type="entry name" value="MscS_channel_2nd"/>
</dbReference>
<dbReference type="InterPro" id="IPR056876">
    <property type="entry name" value="Msl2-3_C"/>
</dbReference>
<evidence type="ECO:0000256" key="5">
    <source>
        <dbReference type="ARBA" id="ARBA00022989"/>
    </source>
</evidence>
<comment type="similarity">
    <text evidence="2">Belongs to the MscS (TC 1.A.23) family.</text>
</comment>
<sequence>MTFVRFGLEPLVKLVRQLFSAAGPWEKSSEFYILREVYRPLEFLFSVAAFTTLVENFLPQLIALPKGLVQGFVRSTLSLTFVIAAARVVFSIKARMTRETIWQLELKGDLTKQRRVEAVDKLTSVLTLLVSAVFGLQAIGLDVNSVLAIGGVGGLAVGLAGREILENLFTGLIILSSSPFEVGDEVLFTPASGGPVEGIVLDVGWYRTTIRSFEREIYNIPNSVFSRNVVLNITRKSKEWRFYERIGLRVKDVSKVGAVVADMRKIIRQDPRIIQKLHRRVFLDKIAREQIDIYISCYVDSVNRDAFMAVKQDLLLAFVDCVERNGGKLARNRLQLEAVTGIEEMRGAKVVVAPVGLSAGERL</sequence>
<name>A0AAW1PEK2_9CHLO</name>
<keyword evidence="12" id="KW-1185">Reference proteome</keyword>
<comment type="caution">
    <text evidence="11">The sequence shown here is derived from an EMBL/GenBank/DDBJ whole genome shotgun (WGS) entry which is preliminary data.</text>
</comment>
<feature type="transmembrane region" description="Helical" evidence="7">
    <location>
        <begin position="43"/>
        <end position="62"/>
    </location>
</feature>
<evidence type="ECO:0000259" key="10">
    <source>
        <dbReference type="Pfam" id="PF24956"/>
    </source>
</evidence>
<dbReference type="InterPro" id="IPR023408">
    <property type="entry name" value="MscS_beta-dom_sf"/>
</dbReference>
<dbReference type="SUPFAM" id="SSF82861">
    <property type="entry name" value="Mechanosensitive channel protein MscS (YggB), transmembrane region"/>
    <property type="match status" value="1"/>
</dbReference>
<dbReference type="EMBL" id="JALJOR010000009">
    <property type="protein sequence ID" value="KAK9811871.1"/>
    <property type="molecule type" value="Genomic_DNA"/>
</dbReference>
<dbReference type="InterPro" id="IPR011014">
    <property type="entry name" value="MscS_channel_TM-2"/>
</dbReference>
<keyword evidence="6 7" id="KW-0472">Membrane</keyword>
<evidence type="ECO:0000256" key="4">
    <source>
        <dbReference type="ARBA" id="ARBA00022692"/>
    </source>
</evidence>
<dbReference type="PANTHER" id="PTHR43634:SF2">
    <property type="entry name" value="LOW CONDUCTANCE MECHANOSENSITIVE CHANNEL YNAI"/>
    <property type="match status" value="1"/>
</dbReference>
<dbReference type="SUPFAM" id="SSF82689">
    <property type="entry name" value="Mechanosensitive channel protein MscS (YggB), C-terminal domain"/>
    <property type="match status" value="1"/>
</dbReference>
<dbReference type="Gene3D" id="2.30.30.60">
    <property type="match status" value="1"/>
</dbReference>
<feature type="domain" description="Mechanosensitive ion channel transmembrane helices 2/3" evidence="9">
    <location>
        <begin position="121"/>
        <end position="161"/>
    </location>
</feature>
<organism evidence="11 12">
    <name type="scientific">[Myrmecia] bisecta</name>
    <dbReference type="NCBI Taxonomy" id="41462"/>
    <lineage>
        <taxon>Eukaryota</taxon>
        <taxon>Viridiplantae</taxon>
        <taxon>Chlorophyta</taxon>
        <taxon>core chlorophytes</taxon>
        <taxon>Trebouxiophyceae</taxon>
        <taxon>Trebouxiales</taxon>
        <taxon>Trebouxiaceae</taxon>
        <taxon>Myrmecia</taxon>
    </lineage>
</organism>
<feature type="transmembrane region" description="Helical" evidence="7">
    <location>
        <begin position="122"/>
        <end position="140"/>
    </location>
</feature>
<dbReference type="Pfam" id="PF00924">
    <property type="entry name" value="MS_channel_2nd"/>
    <property type="match status" value="1"/>
</dbReference>
<evidence type="ECO:0000256" key="1">
    <source>
        <dbReference type="ARBA" id="ARBA00004651"/>
    </source>
</evidence>
<evidence type="ECO:0000256" key="7">
    <source>
        <dbReference type="SAM" id="Phobius"/>
    </source>
</evidence>
<protein>
    <submittedName>
        <fullName evidence="11">Uncharacterized protein</fullName>
    </submittedName>
</protein>
<keyword evidence="5 7" id="KW-1133">Transmembrane helix</keyword>
<evidence type="ECO:0000256" key="3">
    <source>
        <dbReference type="ARBA" id="ARBA00022475"/>
    </source>
</evidence>
<evidence type="ECO:0000259" key="8">
    <source>
        <dbReference type="Pfam" id="PF00924"/>
    </source>
</evidence>